<evidence type="ECO:0000313" key="1">
    <source>
        <dbReference type="EMBL" id="KAI4387398.1"/>
    </source>
</evidence>
<dbReference type="Proteomes" id="UP001057402">
    <property type="component" value="Chromosome 2"/>
</dbReference>
<evidence type="ECO:0000313" key="2">
    <source>
        <dbReference type="Proteomes" id="UP001057402"/>
    </source>
</evidence>
<comment type="caution">
    <text evidence="1">The sequence shown here is derived from an EMBL/GenBank/DDBJ whole genome shotgun (WGS) entry which is preliminary data.</text>
</comment>
<name>A0ACB9S9R6_9MYRT</name>
<gene>
    <name evidence="1" type="ORF">MLD38_005236</name>
</gene>
<reference evidence="2" key="1">
    <citation type="journal article" date="2023" name="Front. Plant Sci.">
        <title>Chromosomal-level genome assembly of Melastoma candidum provides insights into trichome evolution.</title>
        <authorList>
            <person name="Zhong Y."/>
            <person name="Wu W."/>
            <person name="Sun C."/>
            <person name="Zou P."/>
            <person name="Liu Y."/>
            <person name="Dai S."/>
            <person name="Zhou R."/>
        </authorList>
    </citation>
    <scope>NUCLEOTIDE SEQUENCE [LARGE SCALE GENOMIC DNA]</scope>
</reference>
<proteinExistence type="predicted"/>
<accession>A0ACB9S9R6</accession>
<sequence length="221" mass="22876">MAAGDTLGRGAPGVARERRGVALAGERREWFWSGSKEVHCGCCGRMLERGHQRKAATGYCSVVGSAGGSCCSGRTGRLPLKNLGAGKPEDRCIQGGRPLSTGVVDEADEVGAVAPVEIWLRPEGFVDAGGRLDETVPKGRTVLGRIDRGTGTGMATQLRHSPQEGKPALLQKTTTATGDSLRMVMKMDSTSDCLATLVLSCENSQHGAAAVAVAGAAVVIC</sequence>
<organism evidence="1 2">
    <name type="scientific">Melastoma candidum</name>
    <dbReference type="NCBI Taxonomy" id="119954"/>
    <lineage>
        <taxon>Eukaryota</taxon>
        <taxon>Viridiplantae</taxon>
        <taxon>Streptophyta</taxon>
        <taxon>Embryophyta</taxon>
        <taxon>Tracheophyta</taxon>
        <taxon>Spermatophyta</taxon>
        <taxon>Magnoliopsida</taxon>
        <taxon>eudicotyledons</taxon>
        <taxon>Gunneridae</taxon>
        <taxon>Pentapetalae</taxon>
        <taxon>rosids</taxon>
        <taxon>malvids</taxon>
        <taxon>Myrtales</taxon>
        <taxon>Melastomataceae</taxon>
        <taxon>Melastomatoideae</taxon>
        <taxon>Melastomateae</taxon>
        <taxon>Melastoma</taxon>
    </lineage>
</organism>
<protein>
    <submittedName>
        <fullName evidence="1">Uncharacterized protein</fullName>
    </submittedName>
</protein>
<dbReference type="EMBL" id="CM042881">
    <property type="protein sequence ID" value="KAI4387398.1"/>
    <property type="molecule type" value="Genomic_DNA"/>
</dbReference>
<keyword evidence="2" id="KW-1185">Reference proteome</keyword>